<evidence type="ECO:0000313" key="2">
    <source>
        <dbReference type="EMBL" id="GBM47431.1"/>
    </source>
</evidence>
<dbReference type="Proteomes" id="UP000499080">
    <property type="component" value="Unassembled WGS sequence"/>
</dbReference>
<reference evidence="2 3" key="1">
    <citation type="journal article" date="2019" name="Sci. Rep.">
        <title>Orb-weaving spider Araneus ventricosus genome elucidates the spidroin gene catalogue.</title>
        <authorList>
            <person name="Kono N."/>
            <person name="Nakamura H."/>
            <person name="Ohtoshi R."/>
            <person name="Moran D.A.P."/>
            <person name="Shinohara A."/>
            <person name="Yoshida Y."/>
            <person name="Fujiwara M."/>
            <person name="Mori M."/>
            <person name="Tomita M."/>
            <person name="Arakawa K."/>
        </authorList>
    </citation>
    <scope>NUCLEOTIDE SEQUENCE [LARGE SCALE GENOMIC DNA]</scope>
</reference>
<keyword evidence="3" id="KW-1185">Reference proteome</keyword>
<evidence type="ECO:0000256" key="1">
    <source>
        <dbReference type="SAM" id="MobiDB-lite"/>
    </source>
</evidence>
<gene>
    <name evidence="2" type="ORF">AVEN_205327_1</name>
</gene>
<feature type="non-terminal residue" evidence="2">
    <location>
        <position position="1"/>
    </location>
</feature>
<evidence type="ECO:0000313" key="3">
    <source>
        <dbReference type="Proteomes" id="UP000499080"/>
    </source>
</evidence>
<accession>A0A4Y2G256</accession>
<proteinExistence type="predicted"/>
<organism evidence="2 3">
    <name type="scientific">Araneus ventricosus</name>
    <name type="common">Orbweaver spider</name>
    <name type="synonym">Epeira ventricosa</name>
    <dbReference type="NCBI Taxonomy" id="182803"/>
    <lineage>
        <taxon>Eukaryota</taxon>
        <taxon>Metazoa</taxon>
        <taxon>Ecdysozoa</taxon>
        <taxon>Arthropoda</taxon>
        <taxon>Chelicerata</taxon>
        <taxon>Arachnida</taxon>
        <taxon>Araneae</taxon>
        <taxon>Araneomorphae</taxon>
        <taxon>Entelegynae</taxon>
        <taxon>Araneoidea</taxon>
        <taxon>Araneidae</taxon>
        <taxon>Araneus</taxon>
    </lineage>
</organism>
<comment type="caution">
    <text evidence="2">The sequence shown here is derived from an EMBL/GenBank/DDBJ whole genome shotgun (WGS) entry which is preliminary data.</text>
</comment>
<dbReference type="EMBL" id="BGPR01097970">
    <property type="protein sequence ID" value="GBM47431.1"/>
    <property type="molecule type" value="Genomic_DNA"/>
</dbReference>
<feature type="region of interest" description="Disordered" evidence="1">
    <location>
        <begin position="62"/>
        <end position="130"/>
    </location>
</feature>
<name>A0A4Y2G256_ARAVE</name>
<protein>
    <submittedName>
        <fullName evidence="2">Uncharacterized protein</fullName>
    </submittedName>
</protein>
<dbReference type="AlphaFoldDB" id="A0A4Y2G256"/>
<sequence>DVSVADERERLLHLVPGHSDNGHRLRGALQLHLHLGVERRGRHHHRVLPGLAQEHRLWLPERCEPPVGHPRQSDLRPLHQCLQSPTRPHHSHRPHGGSPGLPQTQGDQGHSHVSAPAMPYPRPYDPRSIC</sequence>